<feature type="chain" id="PRO_5041321456" description="Protein kinase domain-containing protein" evidence="1">
    <location>
        <begin position="22"/>
        <end position="567"/>
    </location>
</feature>
<evidence type="ECO:0000313" key="4">
    <source>
        <dbReference type="Proteomes" id="UP001172155"/>
    </source>
</evidence>
<feature type="signal peptide" evidence="1">
    <location>
        <begin position="1"/>
        <end position="21"/>
    </location>
</feature>
<dbReference type="InterPro" id="IPR011009">
    <property type="entry name" value="Kinase-like_dom_sf"/>
</dbReference>
<comment type="caution">
    <text evidence="3">The sequence shown here is derived from an EMBL/GenBank/DDBJ whole genome shotgun (WGS) entry which is preliminary data.</text>
</comment>
<dbReference type="SUPFAM" id="SSF56112">
    <property type="entry name" value="Protein kinase-like (PK-like)"/>
    <property type="match status" value="1"/>
</dbReference>
<reference evidence="3" key="1">
    <citation type="submission" date="2023-06" db="EMBL/GenBank/DDBJ databases">
        <title>Genome-scale phylogeny and comparative genomics of the fungal order Sordariales.</title>
        <authorList>
            <consortium name="Lawrence Berkeley National Laboratory"/>
            <person name="Hensen N."/>
            <person name="Bonometti L."/>
            <person name="Westerberg I."/>
            <person name="Brannstrom I.O."/>
            <person name="Guillou S."/>
            <person name="Cros-Aarteil S."/>
            <person name="Calhoun S."/>
            <person name="Haridas S."/>
            <person name="Kuo A."/>
            <person name="Mondo S."/>
            <person name="Pangilinan J."/>
            <person name="Riley R."/>
            <person name="LaButti K."/>
            <person name="Andreopoulos B."/>
            <person name="Lipzen A."/>
            <person name="Chen C."/>
            <person name="Yanf M."/>
            <person name="Daum C."/>
            <person name="Ng V."/>
            <person name="Clum A."/>
            <person name="Steindorff A."/>
            <person name="Ohm R."/>
            <person name="Martin F."/>
            <person name="Silar P."/>
            <person name="Natvig D."/>
            <person name="Lalanne C."/>
            <person name="Gautier V."/>
            <person name="Ament-velasquez S.L."/>
            <person name="Kruys A."/>
            <person name="Hutchinson M.I."/>
            <person name="Powell A.J."/>
            <person name="Barry K."/>
            <person name="Miller A.N."/>
            <person name="Grigoriev I.V."/>
            <person name="Debuchy R."/>
            <person name="Gladieux P."/>
            <person name="Thoren M.H."/>
            <person name="Johannesson H."/>
        </authorList>
    </citation>
    <scope>NUCLEOTIDE SEQUENCE</scope>
    <source>
        <strain evidence="3">SMH3187-1</strain>
    </source>
</reference>
<evidence type="ECO:0000259" key="2">
    <source>
        <dbReference type="PROSITE" id="PS50011"/>
    </source>
</evidence>
<dbReference type="Pfam" id="PF14479">
    <property type="entry name" value="HeLo"/>
    <property type="match status" value="1"/>
</dbReference>
<dbReference type="GO" id="GO:0005524">
    <property type="term" value="F:ATP binding"/>
    <property type="evidence" value="ECO:0007669"/>
    <property type="project" value="InterPro"/>
</dbReference>
<feature type="domain" description="Protein kinase" evidence="2">
    <location>
        <begin position="245"/>
        <end position="564"/>
    </location>
</feature>
<dbReference type="GO" id="GO:0004672">
    <property type="term" value="F:protein kinase activity"/>
    <property type="evidence" value="ECO:0007669"/>
    <property type="project" value="InterPro"/>
</dbReference>
<evidence type="ECO:0000256" key="1">
    <source>
        <dbReference type="SAM" id="SignalP"/>
    </source>
</evidence>
<keyword evidence="1" id="KW-0732">Signal</keyword>
<dbReference type="Gene3D" id="1.10.510.10">
    <property type="entry name" value="Transferase(Phosphotransferase) domain 1"/>
    <property type="match status" value="1"/>
</dbReference>
<protein>
    <recommendedName>
        <fullName evidence="2">Protein kinase domain-containing protein</fullName>
    </recommendedName>
</protein>
<dbReference type="EMBL" id="JAUKUD010000006">
    <property type="protein sequence ID" value="KAK0740379.1"/>
    <property type="molecule type" value="Genomic_DNA"/>
</dbReference>
<dbReference type="Proteomes" id="UP001172155">
    <property type="component" value="Unassembled WGS sequence"/>
</dbReference>
<proteinExistence type="predicted"/>
<keyword evidence="4" id="KW-1185">Reference proteome</keyword>
<dbReference type="InterPro" id="IPR029498">
    <property type="entry name" value="HeLo_dom"/>
</dbReference>
<dbReference type="AlphaFoldDB" id="A0AA40EJA8"/>
<dbReference type="PROSITE" id="PS50011">
    <property type="entry name" value="PROTEIN_KINASE_DOM"/>
    <property type="match status" value="1"/>
</dbReference>
<evidence type="ECO:0000313" key="3">
    <source>
        <dbReference type="EMBL" id="KAK0740379.1"/>
    </source>
</evidence>
<dbReference type="PANTHER" id="PTHR37542">
    <property type="entry name" value="HELO DOMAIN-CONTAINING PROTEIN-RELATED"/>
    <property type="match status" value="1"/>
</dbReference>
<dbReference type="InterPro" id="IPR038305">
    <property type="entry name" value="HeLo_sf"/>
</dbReference>
<organism evidence="3 4">
    <name type="scientific">Schizothecium vesticola</name>
    <dbReference type="NCBI Taxonomy" id="314040"/>
    <lineage>
        <taxon>Eukaryota</taxon>
        <taxon>Fungi</taxon>
        <taxon>Dikarya</taxon>
        <taxon>Ascomycota</taxon>
        <taxon>Pezizomycotina</taxon>
        <taxon>Sordariomycetes</taxon>
        <taxon>Sordariomycetidae</taxon>
        <taxon>Sordariales</taxon>
        <taxon>Schizotheciaceae</taxon>
        <taxon>Schizothecium</taxon>
    </lineage>
</organism>
<dbReference type="InterPro" id="IPR000719">
    <property type="entry name" value="Prot_kinase_dom"/>
</dbReference>
<gene>
    <name evidence="3" type="ORF">B0T18DRAFT_431708</name>
</gene>
<name>A0AA40EJA8_9PEZI</name>
<sequence>MTMEVTSLVFAIVTLLDTSLTVTRLYSSNKNFSPDSKSLALALLWQHSRFKFWTKTWQIPIDGNASAAAASLLEKELRQRELDLKVFDQTLRSMKALLSEGEKLTSRHHQDDGELEKNVSVKVKDALKRFKWLIIDMDRFKQVIASLRIHNDDLWHVAPRDEACSPESAQIVLTCEAMATISALGLALPQSPSETAYPVLSQTVRMRARLDSVHGATVISLDIELAFQEWKDKVFTYNAHGDASVPLSGVLGKRQTARYLKGHGKLRTDLDVMVEWKQYGPTKEVQSLALERSDRVARLLSGGALLPDDIRALRCVGYFENADARRVRTLFELPALVAAQGASSVEVVTLADELANPAYEASGGGMLLSHRFHLAWTLARAVLKLHLSGWLHKDIRSDNVIFFKPGGQVAVNLAAPYLAGFGFARPDQILLASESQYAQDNEALALGLAYCHPEYQHSTERMEGQERPQGDPPRQRYHRTYDVYSLGCVLLEIGIWRSLESLKWRKYRAKRAEWRDRLIRYAHEWLGFMCGAAYRDVVVKCLSSTADPQGDPSEDESERVKEFCWAL</sequence>
<accession>A0AA40EJA8</accession>
<dbReference type="Gene3D" id="1.20.120.1020">
    <property type="entry name" value="Prion-inhibition and propagation, HeLo domain"/>
    <property type="match status" value="1"/>
</dbReference>